<dbReference type="Ensembl" id="ENSPMRT00000010724.1">
    <property type="protein sequence ID" value="ENSPMRP00000010067.1"/>
    <property type="gene ID" value="ENSPMRG00000006726.1"/>
</dbReference>
<sequence>MGETPPTLQKTKTHLGPEIEGAPFPSSQVCQPRVARATEHVTPTASAACTAQARERAPASECLAARGETVSCLARGEGSGPGSTHFHRRPRPLRASKSVKAATGGPCQLWLERDCENCRGFNSPEFAVNVWLLKVFKIMETKGMIGKPLQPARPARHLSSHVSATTFTFQTKFPCNPSVRLHNEISSMCKSNGMLVLNDSLIPTLSEQHKPEVAKERITYSRDFLLKLSKVSLAQKKPEFLPDHPIVLEKPLVYPSVHFGSKAVFNRKLM</sequence>
<dbReference type="GeneTree" id="ENSGT00530000068397"/>
<protein>
    <submittedName>
        <fullName evidence="2">Uncharacterized protein</fullName>
    </submittedName>
</protein>
<evidence type="ECO:0000313" key="2">
    <source>
        <dbReference type="Ensembl" id="ENSPMRP00000010067.1"/>
    </source>
</evidence>
<organism evidence="2 3">
    <name type="scientific">Podarcis muralis</name>
    <name type="common">Wall lizard</name>
    <name type="synonym">Lacerta muralis</name>
    <dbReference type="NCBI Taxonomy" id="64176"/>
    <lineage>
        <taxon>Eukaryota</taxon>
        <taxon>Metazoa</taxon>
        <taxon>Chordata</taxon>
        <taxon>Craniata</taxon>
        <taxon>Vertebrata</taxon>
        <taxon>Euteleostomi</taxon>
        <taxon>Lepidosauria</taxon>
        <taxon>Squamata</taxon>
        <taxon>Bifurcata</taxon>
        <taxon>Unidentata</taxon>
        <taxon>Episquamata</taxon>
        <taxon>Laterata</taxon>
        <taxon>Lacertibaenia</taxon>
        <taxon>Lacertidae</taxon>
        <taxon>Podarcis</taxon>
    </lineage>
</organism>
<reference evidence="2 3" key="1">
    <citation type="journal article" date="2019" name="Proc. Natl. Acad. Sci. U.S.A.">
        <title>Regulatory changes in pterin and carotenoid genes underlie balanced color polymorphisms in the wall lizard.</title>
        <authorList>
            <person name="Andrade P."/>
            <person name="Pinho C."/>
            <person name="Perez I de Lanuza G."/>
            <person name="Afonso S."/>
            <person name="Brejcha J."/>
            <person name="Rubin C.J."/>
            <person name="Wallerman O."/>
            <person name="Pereira P."/>
            <person name="Sabatino S.J."/>
            <person name="Bellati A."/>
            <person name="Pellitteri-Rosa D."/>
            <person name="Bosakova Z."/>
            <person name="Bunikis I."/>
            <person name="Carretero M.A."/>
            <person name="Feiner N."/>
            <person name="Marsik P."/>
            <person name="Pauperio F."/>
            <person name="Salvi D."/>
            <person name="Soler L."/>
            <person name="While G.M."/>
            <person name="Uller T."/>
            <person name="Font E."/>
            <person name="Andersson L."/>
            <person name="Carneiro M."/>
        </authorList>
    </citation>
    <scope>NUCLEOTIDE SEQUENCE</scope>
</reference>
<feature type="region of interest" description="Disordered" evidence="1">
    <location>
        <begin position="75"/>
        <end position="98"/>
    </location>
</feature>
<dbReference type="Proteomes" id="UP000472272">
    <property type="component" value="Chromosome 7"/>
</dbReference>
<reference evidence="2" key="2">
    <citation type="submission" date="2025-08" db="UniProtKB">
        <authorList>
            <consortium name="Ensembl"/>
        </authorList>
    </citation>
    <scope>IDENTIFICATION</scope>
</reference>
<feature type="compositionally biased region" description="Polar residues" evidence="1">
    <location>
        <begin position="1"/>
        <end position="10"/>
    </location>
</feature>
<evidence type="ECO:0000313" key="3">
    <source>
        <dbReference type="Proteomes" id="UP000472272"/>
    </source>
</evidence>
<evidence type="ECO:0000256" key="1">
    <source>
        <dbReference type="SAM" id="MobiDB-lite"/>
    </source>
</evidence>
<accession>A0A670IF38</accession>
<proteinExistence type="predicted"/>
<feature type="region of interest" description="Disordered" evidence="1">
    <location>
        <begin position="1"/>
        <end position="26"/>
    </location>
</feature>
<keyword evidence="3" id="KW-1185">Reference proteome</keyword>
<feature type="compositionally biased region" description="Basic residues" evidence="1">
    <location>
        <begin position="85"/>
        <end position="94"/>
    </location>
</feature>
<reference evidence="2" key="3">
    <citation type="submission" date="2025-09" db="UniProtKB">
        <authorList>
            <consortium name="Ensembl"/>
        </authorList>
    </citation>
    <scope>IDENTIFICATION</scope>
</reference>
<dbReference type="AlphaFoldDB" id="A0A670IF38"/>
<name>A0A670IF38_PODMU</name>